<dbReference type="GO" id="GO:0000166">
    <property type="term" value="F:nucleotide binding"/>
    <property type="evidence" value="ECO:0007669"/>
    <property type="project" value="UniProtKB-KW"/>
</dbReference>
<evidence type="ECO:0000256" key="1">
    <source>
        <dbReference type="ARBA" id="ARBA00022553"/>
    </source>
</evidence>
<evidence type="ECO:0000256" key="2">
    <source>
        <dbReference type="ARBA" id="ARBA00022649"/>
    </source>
</evidence>
<evidence type="ECO:0000313" key="7">
    <source>
        <dbReference type="EMBL" id="OGB90773.1"/>
    </source>
</evidence>
<reference evidence="7 8" key="1">
    <citation type="journal article" date="2016" name="Nat. Commun.">
        <title>Thousands of microbial genomes shed light on interconnected biogeochemical processes in an aquifer system.</title>
        <authorList>
            <person name="Anantharaman K."/>
            <person name="Brown C.T."/>
            <person name="Hug L.A."/>
            <person name="Sharon I."/>
            <person name="Castelle C.J."/>
            <person name="Probst A.J."/>
            <person name="Thomas B.C."/>
            <person name="Singh A."/>
            <person name="Wilkins M.J."/>
            <person name="Karaoz U."/>
            <person name="Brodie E.L."/>
            <person name="Williams K.H."/>
            <person name="Hubbard S.S."/>
            <person name="Banfield J.F."/>
        </authorList>
    </citation>
    <scope>NUCLEOTIDE SEQUENCE [LARGE SCALE GENOMIC DNA]</scope>
</reference>
<evidence type="ECO:0000256" key="4">
    <source>
        <dbReference type="ARBA" id="ARBA00022741"/>
    </source>
</evidence>
<comment type="similarity">
    <text evidence="6">Belongs to the HepT RNase toxin family.</text>
</comment>
<dbReference type="EMBL" id="METM01000004">
    <property type="protein sequence ID" value="OGB90773.1"/>
    <property type="molecule type" value="Genomic_DNA"/>
</dbReference>
<proteinExistence type="inferred from homology"/>
<dbReference type="InterPro" id="IPR051813">
    <property type="entry name" value="HepT_RNase_toxin"/>
</dbReference>
<evidence type="ECO:0000256" key="3">
    <source>
        <dbReference type="ARBA" id="ARBA00022722"/>
    </source>
</evidence>
<dbReference type="GO" id="GO:0004540">
    <property type="term" value="F:RNA nuclease activity"/>
    <property type="evidence" value="ECO:0007669"/>
    <property type="project" value="InterPro"/>
</dbReference>
<keyword evidence="5" id="KW-0378">Hydrolase</keyword>
<evidence type="ECO:0008006" key="9">
    <source>
        <dbReference type="Google" id="ProtNLM"/>
    </source>
</evidence>
<keyword evidence="3" id="KW-0540">Nuclease</keyword>
<keyword evidence="1" id="KW-0597">Phosphoprotein</keyword>
<dbReference type="InterPro" id="IPR008201">
    <property type="entry name" value="HepT-like"/>
</dbReference>
<dbReference type="Gene3D" id="1.20.120.580">
    <property type="entry name" value="bsu32300-like"/>
    <property type="match status" value="1"/>
</dbReference>
<name>A0A1F4Q424_UNCSA</name>
<comment type="caution">
    <text evidence="7">The sequence shown here is derived from an EMBL/GenBank/DDBJ whole genome shotgun (WGS) entry which is preliminary data.</text>
</comment>
<dbReference type="GO" id="GO:0110001">
    <property type="term" value="C:toxin-antitoxin complex"/>
    <property type="evidence" value="ECO:0007669"/>
    <property type="project" value="InterPro"/>
</dbReference>
<evidence type="ECO:0000256" key="5">
    <source>
        <dbReference type="ARBA" id="ARBA00022801"/>
    </source>
</evidence>
<dbReference type="AlphaFoldDB" id="A0A1F4Q424"/>
<keyword evidence="4" id="KW-0547">Nucleotide-binding</keyword>
<dbReference type="PANTHER" id="PTHR34139">
    <property type="entry name" value="UPF0331 PROTEIN MJ0127"/>
    <property type="match status" value="1"/>
</dbReference>
<gene>
    <name evidence="7" type="ORF">A2625_07000</name>
</gene>
<dbReference type="PANTHER" id="PTHR34139:SF1">
    <property type="entry name" value="RNASE MJ1380-RELATED"/>
    <property type="match status" value="1"/>
</dbReference>
<evidence type="ECO:0000313" key="8">
    <source>
        <dbReference type="Proteomes" id="UP000178724"/>
    </source>
</evidence>
<evidence type="ECO:0000256" key="6">
    <source>
        <dbReference type="ARBA" id="ARBA00024207"/>
    </source>
</evidence>
<accession>A0A1F4Q424</accession>
<keyword evidence="2" id="KW-1277">Toxin-antitoxin system</keyword>
<organism evidence="7 8">
    <name type="scientific">candidate division WOR-1 bacterium RIFCSPHIGHO2_01_FULL_53_15</name>
    <dbReference type="NCBI Taxonomy" id="1802564"/>
    <lineage>
        <taxon>Bacteria</taxon>
        <taxon>Bacillati</taxon>
        <taxon>Saganbacteria</taxon>
    </lineage>
</organism>
<dbReference type="Pfam" id="PF01934">
    <property type="entry name" value="HepT-like"/>
    <property type="match status" value="1"/>
</dbReference>
<protein>
    <recommendedName>
        <fullName evidence="9">DUF86 domain-containing protein</fullName>
    </recommendedName>
</protein>
<dbReference type="Proteomes" id="UP000178724">
    <property type="component" value="Unassembled WGS sequence"/>
</dbReference>
<dbReference type="InterPro" id="IPR037038">
    <property type="entry name" value="HepT-like_sf"/>
</dbReference>
<dbReference type="GO" id="GO:0016787">
    <property type="term" value="F:hydrolase activity"/>
    <property type="evidence" value="ECO:0007669"/>
    <property type="project" value="UniProtKB-KW"/>
</dbReference>
<sequence length="114" mass="13322">MIKREYGDYLQDIFDSINDIDKFISEMSFDEFTHDKKTLNAVVRSIEIIGEATKKIPKSITAKYHNIPWKKMAGMRDKLIHEYFGVDVGILWKVAKEEIPPLKTEIQQILKTFS</sequence>